<reference evidence="6" key="1">
    <citation type="submission" date="2019-12" db="EMBL/GenBank/DDBJ databases">
        <authorList>
            <person name="Scholes J."/>
        </authorList>
    </citation>
    <scope>NUCLEOTIDE SEQUENCE</scope>
</reference>
<protein>
    <recommendedName>
        <fullName evidence="5">Pectinesterase inhibitor domain-containing protein</fullName>
    </recommendedName>
</protein>
<evidence type="ECO:0000313" key="6">
    <source>
        <dbReference type="EMBL" id="CAA0806831.1"/>
    </source>
</evidence>
<sequence>MPNFTPISSLLPSAILFLLIPHSLGLNDSQKLLVNKICSRTINYRYCVDFFNEHSYGPTTGIKGFTHIAILQTIINATNTLKFIVKRIESERNEVLKNLYKICEVGYENLVNQMRDAHVAFGKEDYRNMIFDIENCDRFVNDCESVMDNQDEASHRRDLRSATQRVTPAMTLQRSSIVPASHRATASRCGHLLLRTNLTL</sequence>
<dbReference type="Gene3D" id="1.20.140.40">
    <property type="entry name" value="Invertase/pectin methylesterase inhibitor family protein"/>
    <property type="match status" value="1"/>
</dbReference>
<dbReference type="InterPro" id="IPR052421">
    <property type="entry name" value="PCW_Enzyme_Inhibitor"/>
</dbReference>
<dbReference type="InterPro" id="IPR035513">
    <property type="entry name" value="Invertase/methylesterase_inhib"/>
</dbReference>
<evidence type="ECO:0000256" key="3">
    <source>
        <dbReference type="ARBA" id="ARBA00038471"/>
    </source>
</evidence>
<gene>
    <name evidence="6" type="ORF">SHERM_09712</name>
</gene>
<comment type="similarity">
    <text evidence="3">Belongs to the PMEI family.</text>
</comment>
<evidence type="ECO:0000259" key="5">
    <source>
        <dbReference type="SMART" id="SM00856"/>
    </source>
</evidence>
<dbReference type="Pfam" id="PF04043">
    <property type="entry name" value="PMEI"/>
    <property type="match status" value="1"/>
</dbReference>
<dbReference type="CDD" id="cd15797">
    <property type="entry name" value="PMEI"/>
    <property type="match status" value="1"/>
</dbReference>
<dbReference type="NCBIfam" id="TIGR01614">
    <property type="entry name" value="PME_inhib"/>
    <property type="match status" value="1"/>
</dbReference>
<feature type="domain" description="Pectinesterase inhibitor" evidence="5">
    <location>
        <begin position="29"/>
        <end position="181"/>
    </location>
</feature>
<evidence type="ECO:0000256" key="2">
    <source>
        <dbReference type="ARBA" id="ARBA00023157"/>
    </source>
</evidence>
<feature type="signal peptide" evidence="4">
    <location>
        <begin position="1"/>
        <end position="25"/>
    </location>
</feature>
<dbReference type="InterPro" id="IPR034086">
    <property type="entry name" value="PMEI_plant"/>
</dbReference>
<dbReference type="OrthoDB" id="1094948at2759"/>
<dbReference type="GO" id="GO:0046910">
    <property type="term" value="F:pectinesterase inhibitor activity"/>
    <property type="evidence" value="ECO:0007669"/>
    <property type="project" value="InterPro"/>
</dbReference>
<accession>A0A9N7QZ93</accession>
<evidence type="ECO:0000256" key="4">
    <source>
        <dbReference type="SAM" id="SignalP"/>
    </source>
</evidence>
<proteinExistence type="inferred from homology"/>
<dbReference type="PANTHER" id="PTHR36710:SF1">
    <property type="entry name" value="F14J9.2 PROTEIN"/>
    <property type="match status" value="1"/>
</dbReference>
<name>A0A9N7QZ93_STRHE</name>
<keyword evidence="7" id="KW-1185">Reference proteome</keyword>
<dbReference type="Proteomes" id="UP001153555">
    <property type="component" value="Unassembled WGS sequence"/>
</dbReference>
<dbReference type="SMART" id="SM00856">
    <property type="entry name" value="PMEI"/>
    <property type="match status" value="1"/>
</dbReference>
<evidence type="ECO:0000313" key="7">
    <source>
        <dbReference type="Proteomes" id="UP001153555"/>
    </source>
</evidence>
<dbReference type="EMBL" id="CACSLK010000984">
    <property type="protein sequence ID" value="CAA0806831.1"/>
    <property type="molecule type" value="Genomic_DNA"/>
</dbReference>
<dbReference type="InterPro" id="IPR006501">
    <property type="entry name" value="Pectinesterase_inhib_dom"/>
</dbReference>
<dbReference type="SUPFAM" id="SSF101148">
    <property type="entry name" value="Plant invertase/pectin methylesterase inhibitor"/>
    <property type="match status" value="1"/>
</dbReference>
<comment type="caution">
    <text evidence="6">The sequence shown here is derived from an EMBL/GenBank/DDBJ whole genome shotgun (WGS) entry which is preliminary data.</text>
</comment>
<keyword evidence="1 4" id="KW-0732">Signal</keyword>
<keyword evidence="2" id="KW-1015">Disulfide bond</keyword>
<evidence type="ECO:0000256" key="1">
    <source>
        <dbReference type="ARBA" id="ARBA00022729"/>
    </source>
</evidence>
<dbReference type="AlphaFoldDB" id="A0A9N7QZ93"/>
<feature type="chain" id="PRO_5040432206" description="Pectinesterase inhibitor domain-containing protein" evidence="4">
    <location>
        <begin position="26"/>
        <end position="200"/>
    </location>
</feature>
<dbReference type="PANTHER" id="PTHR36710">
    <property type="entry name" value="PECTINESTERASE INHIBITOR-LIKE"/>
    <property type="match status" value="1"/>
</dbReference>
<organism evidence="6 7">
    <name type="scientific">Striga hermonthica</name>
    <name type="common">Purple witchweed</name>
    <name type="synonym">Buchnera hermonthica</name>
    <dbReference type="NCBI Taxonomy" id="68872"/>
    <lineage>
        <taxon>Eukaryota</taxon>
        <taxon>Viridiplantae</taxon>
        <taxon>Streptophyta</taxon>
        <taxon>Embryophyta</taxon>
        <taxon>Tracheophyta</taxon>
        <taxon>Spermatophyta</taxon>
        <taxon>Magnoliopsida</taxon>
        <taxon>eudicotyledons</taxon>
        <taxon>Gunneridae</taxon>
        <taxon>Pentapetalae</taxon>
        <taxon>asterids</taxon>
        <taxon>lamiids</taxon>
        <taxon>Lamiales</taxon>
        <taxon>Orobanchaceae</taxon>
        <taxon>Buchnereae</taxon>
        <taxon>Striga</taxon>
    </lineage>
</organism>